<dbReference type="InterPro" id="IPR045857">
    <property type="entry name" value="O16G_dom_2"/>
</dbReference>
<dbReference type="SMART" id="SM00642">
    <property type="entry name" value="Aamy"/>
    <property type="match status" value="1"/>
</dbReference>
<dbReference type="Gene3D" id="3.20.20.80">
    <property type="entry name" value="Glycosidases"/>
    <property type="match status" value="2"/>
</dbReference>
<comment type="similarity">
    <text evidence="1">Belongs to the glycosyl hydrolase 13 family.</text>
</comment>
<evidence type="ECO:0000313" key="3">
    <source>
        <dbReference type="EMBL" id="GAA4842819.1"/>
    </source>
</evidence>
<organism evidence="3 4">
    <name type="scientific">Kitasatospora terrestris</name>
    <dbReference type="NCBI Taxonomy" id="258051"/>
    <lineage>
        <taxon>Bacteria</taxon>
        <taxon>Bacillati</taxon>
        <taxon>Actinomycetota</taxon>
        <taxon>Actinomycetes</taxon>
        <taxon>Kitasatosporales</taxon>
        <taxon>Streptomycetaceae</taxon>
        <taxon>Kitasatospora</taxon>
    </lineage>
</organism>
<evidence type="ECO:0000256" key="1">
    <source>
        <dbReference type="ARBA" id="ARBA00008061"/>
    </source>
</evidence>
<dbReference type="Proteomes" id="UP001501752">
    <property type="component" value="Unassembled WGS sequence"/>
</dbReference>
<accession>A0ABP9DKR0</accession>
<dbReference type="GO" id="GO:0016787">
    <property type="term" value="F:hydrolase activity"/>
    <property type="evidence" value="ECO:0007669"/>
    <property type="project" value="UniProtKB-KW"/>
</dbReference>
<dbReference type="PANTHER" id="PTHR10357">
    <property type="entry name" value="ALPHA-AMYLASE FAMILY MEMBER"/>
    <property type="match status" value="1"/>
</dbReference>
<sequence>MTRPPMPNPAGPEWPADAVLYQIYPQSYADSDGDGIGDFAGLTARLEYLAWLGVSAVWLTPCFDSPFRDAGYDVRDYLTTAARYGSNEELAKLTDAARRYGIRVVLDLVAGHTSDQHPWFLASADDPADHRYIWSDRAAEGFVASPGRRAGWYRPNFFDCQPALNYGYARQDPAEPWRQPIDAEGPRANRAALRETMAQWLAAGVSGFRVDMASSLVKDDPGFTETGRLWREMRGWLAERHPDAILLAEWGDPAVSVPMGFHGDFFLHFGGPGDGAALRSLWHNGTGTVDETWPPAACYFDADGAGSMETFVAAWQRTVDALADAPGSGHAILPTANHDLSRLACGPRTGEQLAPAFAFQLTWPSVPAVYYGDEIGMRYVPGLPDKEGSVLGPQYNRAGSRTPMQWDSGPNAGFSTAPADRLYLPVDPAADRPDVATQRADTGSLLHVVRRLIALRRSHPALGTHGSLEVLHTGYPLVYLRGGRFLVVVNPRREPARFALEQRHVPRTALIAHGVHTDPDGTVHAEGFSYAVFEL</sequence>
<dbReference type="Pfam" id="PF00128">
    <property type="entry name" value="Alpha-amylase"/>
    <property type="match status" value="2"/>
</dbReference>
<gene>
    <name evidence="3" type="ORF">GCM10023235_18520</name>
</gene>
<dbReference type="Gene3D" id="3.90.400.10">
    <property type="entry name" value="Oligo-1,6-glucosidase, Domain 2"/>
    <property type="match status" value="1"/>
</dbReference>
<dbReference type="SUPFAM" id="SSF51445">
    <property type="entry name" value="(Trans)glycosidases"/>
    <property type="match status" value="1"/>
</dbReference>
<evidence type="ECO:0000313" key="4">
    <source>
        <dbReference type="Proteomes" id="UP001501752"/>
    </source>
</evidence>
<dbReference type="InterPro" id="IPR006047">
    <property type="entry name" value="GH13_cat_dom"/>
</dbReference>
<dbReference type="PANTHER" id="PTHR10357:SF179">
    <property type="entry name" value="NEUTRAL AND BASIC AMINO ACID TRANSPORT PROTEIN RBAT"/>
    <property type="match status" value="1"/>
</dbReference>
<dbReference type="EMBL" id="BAABIS010000001">
    <property type="protein sequence ID" value="GAA4842819.1"/>
    <property type="molecule type" value="Genomic_DNA"/>
</dbReference>
<reference evidence="4" key="1">
    <citation type="journal article" date="2019" name="Int. J. Syst. Evol. Microbiol.">
        <title>The Global Catalogue of Microorganisms (GCM) 10K type strain sequencing project: providing services to taxonomists for standard genome sequencing and annotation.</title>
        <authorList>
            <consortium name="The Broad Institute Genomics Platform"/>
            <consortium name="The Broad Institute Genome Sequencing Center for Infectious Disease"/>
            <person name="Wu L."/>
            <person name="Ma J."/>
        </authorList>
    </citation>
    <scope>NUCLEOTIDE SEQUENCE [LARGE SCALE GENOMIC DNA]</scope>
    <source>
        <strain evidence="4">JCM 13006</strain>
    </source>
</reference>
<name>A0ABP9DKR0_9ACTN</name>
<feature type="domain" description="Glycosyl hydrolase family 13 catalytic" evidence="2">
    <location>
        <begin position="22"/>
        <end position="401"/>
    </location>
</feature>
<keyword evidence="4" id="KW-1185">Reference proteome</keyword>
<protein>
    <submittedName>
        <fullName evidence="3">Alpha-amylase family glycosyl hydrolase</fullName>
    </submittedName>
</protein>
<comment type="caution">
    <text evidence="3">The sequence shown here is derived from an EMBL/GenBank/DDBJ whole genome shotgun (WGS) entry which is preliminary data.</text>
</comment>
<evidence type="ECO:0000259" key="2">
    <source>
        <dbReference type="SMART" id="SM00642"/>
    </source>
</evidence>
<proteinExistence type="inferred from homology"/>
<dbReference type="InterPro" id="IPR017853">
    <property type="entry name" value="GH"/>
</dbReference>
<keyword evidence="3" id="KW-0378">Hydrolase</keyword>